<keyword evidence="4" id="KW-0408">Iron</keyword>
<dbReference type="GO" id="GO:0051539">
    <property type="term" value="F:4 iron, 4 sulfur cluster binding"/>
    <property type="evidence" value="ECO:0007669"/>
    <property type="project" value="UniProtKB-KW"/>
</dbReference>
<feature type="domain" description="4Fe-4S ferredoxin-type" evidence="6">
    <location>
        <begin position="69"/>
        <end position="98"/>
    </location>
</feature>
<evidence type="ECO:0000259" key="6">
    <source>
        <dbReference type="PROSITE" id="PS51379"/>
    </source>
</evidence>
<keyword evidence="5" id="KW-0411">Iron-sulfur</keyword>
<organism evidence="7 8">
    <name type="scientific">Desulfobaculum xiamenense</name>
    <dbReference type="NCBI Taxonomy" id="995050"/>
    <lineage>
        <taxon>Bacteria</taxon>
        <taxon>Pseudomonadati</taxon>
        <taxon>Thermodesulfobacteriota</taxon>
        <taxon>Desulfovibrionia</taxon>
        <taxon>Desulfovibrionales</taxon>
        <taxon>Desulfovibrionaceae</taxon>
        <taxon>Desulfobaculum</taxon>
    </lineage>
</organism>
<evidence type="ECO:0000256" key="4">
    <source>
        <dbReference type="ARBA" id="ARBA00023004"/>
    </source>
</evidence>
<dbReference type="InterPro" id="IPR017896">
    <property type="entry name" value="4Fe4S_Fe-S-bd"/>
</dbReference>
<dbReference type="PROSITE" id="PS51379">
    <property type="entry name" value="4FE4S_FER_2"/>
    <property type="match status" value="2"/>
</dbReference>
<dbReference type="GO" id="GO:0046872">
    <property type="term" value="F:metal ion binding"/>
    <property type="evidence" value="ECO:0007669"/>
    <property type="project" value="UniProtKB-KW"/>
</dbReference>
<keyword evidence="3" id="KW-0677">Repeat</keyword>
<dbReference type="InterPro" id="IPR017900">
    <property type="entry name" value="4Fe4S_Fe_S_CS"/>
</dbReference>
<keyword evidence="7" id="KW-0830">Ubiquinone</keyword>
<keyword evidence="8" id="KW-1185">Reference proteome</keyword>
<dbReference type="GO" id="GO:0016651">
    <property type="term" value="F:oxidoreductase activity, acting on NAD(P)H"/>
    <property type="evidence" value="ECO:0007669"/>
    <property type="project" value="InterPro"/>
</dbReference>
<accession>A0A846QHL0</accession>
<dbReference type="PANTHER" id="PTHR10849">
    <property type="entry name" value="NADH DEHYDROGENASE UBIQUINONE IRON-SULFUR PROTEIN 8, MITOCHONDRIAL"/>
    <property type="match status" value="1"/>
</dbReference>
<gene>
    <name evidence="7" type="ORF">GGQ74_000147</name>
</gene>
<evidence type="ECO:0000256" key="3">
    <source>
        <dbReference type="ARBA" id="ARBA00022737"/>
    </source>
</evidence>
<dbReference type="RefSeq" id="WP_167939639.1">
    <property type="nucleotide sequence ID" value="NZ_JAATJA010000001.1"/>
</dbReference>
<evidence type="ECO:0000313" key="7">
    <source>
        <dbReference type="EMBL" id="NJB66507.1"/>
    </source>
</evidence>
<sequence length="169" mass="19322">MLTFLKVLWRNLLQGPSTDPFPFGETHTPKRLRGKVRVDSKACAGCSMCINVCAGGAIRQVEREDGSGKDFYVWHNTCTFCGLCERFCPTGAIKLSNDWSTAHLNSEKFTFREHEFITYDKCEKCSTRMPRVPLAMLKKIYGEPTEDIMKLYRLCPECRRQRAARQLGA</sequence>
<dbReference type="SUPFAM" id="SSF54862">
    <property type="entry name" value="4Fe-4S ferredoxins"/>
    <property type="match status" value="1"/>
</dbReference>
<dbReference type="EMBL" id="JAATJA010000001">
    <property type="protein sequence ID" value="NJB66507.1"/>
    <property type="molecule type" value="Genomic_DNA"/>
</dbReference>
<feature type="domain" description="4Fe-4S ferredoxin-type" evidence="6">
    <location>
        <begin position="34"/>
        <end position="63"/>
    </location>
</feature>
<keyword evidence="2" id="KW-0479">Metal-binding</keyword>
<evidence type="ECO:0000256" key="5">
    <source>
        <dbReference type="ARBA" id="ARBA00023014"/>
    </source>
</evidence>
<reference evidence="7 8" key="1">
    <citation type="submission" date="2020-03" db="EMBL/GenBank/DDBJ databases">
        <title>Genomic Encyclopedia of Type Strains, Phase IV (KMG-IV): sequencing the most valuable type-strain genomes for metagenomic binning, comparative biology and taxonomic classification.</title>
        <authorList>
            <person name="Goeker M."/>
        </authorList>
    </citation>
    <scope>NUCLEOTIDE SEQUENCE [LARGE SCALE GENOMIC DNA]</scope>
    <source>
        <strain evidence="7 8">DSM 24233</strain>
    </source>
</reference>
<name>A0A846QHL0_9BACT</name>
<dbReference type="Gene3D" id="3.30.70.3270">
    <property type="match status" value="1"/>
</dbReference>
<dbReference type="AlphaFoldDB" id="A0A846QHL0"/>
<evidence type="ECO:0000256" key="2">
    <source>
        <dbReference type="ARBA" id="ARBA00022723"/>
    </source>
</evidence>
<dbReference type="Pfam" id="PF12838">
    <property type="entry name" value="Fer4_7"/>
    <property type="match status" value="1"/>
</dbReference>
<evidence type="ECO:0000313" key="8">
    <source>
        <dbReference type="Proteomes" id="UP000580856"/>
    </source>
</evidence>
<dbReference type="Proteomes" id="UP000580856">
    <property type="component" value="Unassembled WGS sequence"/>
</dbReference>
<dbReference type="PROSITE" id="PS00198">
    <property type="entry name" value="4FE4S_FER_1"/>
    <property type="match status" value="1"/>
</dbReference>
<keyword evidence="7" id="KW-0456">Lyase</keyword>
<protein>
    <submittedName>
        <fullName evidence="7">Formate hydrogenlyase subunit 6/NADH:ubiquinone oxidoreductase subunit I</fullName>
    </submittedName>
</protein>
<dbReference type="InterPro" id="IPR010226">
    <property type="entry name" value="NADH_quinone_OxRdtase_chainI"/>
</dbReference>
<keyword evidence="1" id="KW-0004">4Fe-4S</keyword>
<proteinExistence type="predicted"/>
<comment type="caution">
    <text evidence="7">The sequence shown here is derived from an EMBL/GenBank/DDBJ whole genome shotgun (WGS) entry which is preliminary data.</text>
</comment>
<dbReference type="GO" id="GO:0016829">
    <property type="term" value="F:lyase activity"/>
    <property type="evidence" value="ECO:0007669"/>
    <property type="project" value="UniProtKB-KW"/>
</dbReference>
<dbReference type="GO" id="GO:0016020">
    <property type="term" value="C:membrane"/>
    <property type="evidence" value="ECO:0007669"/>
    <property type="project" value="InterPro"/>
</dbReference>
<evidence type="ECO:0000256" key="1">
    <source>
        <dbReference type="ARBA" id="ARBA00022485"/>
    </source>
</evidence>